<dbReference type="RefSeq" id="WP_066618494.1">
    <property type="nucleotide sequence ID" value="NZ_JBHSYQ010000003.1"/>
</dbReference>
<evidence type="ECO:0000313" key="10">
    <source>
        <dbReference type="EMBL" id="MFC6997799.1"/>
    </source>
</evidence>
<keyword evidence="3" id="KW-0479">Metal-binding</keyword>
<dbReference type="PROSITE" id="PS51379">
    <property type="entry name" value="4FE4S_FER_2"/>
    <property type="match status" value="1"/>
</dbReference>
<dbReference type="Gene3D" id="1.10.45.10">
    <property type="entry name" value="Vanillyl-alcohol Oxidase, Chain A, domain 4"/>
    <property type="match status" value="1"/>
</dbReference>
<dbReference type="InterPro" id="IPR016164">
    <property type="entry name" value="FAD-linked_Oxase-like_C"/>
</dbReference>
<feature type="domain" description="4Fe-4S ferredoxin-type" evidence="8">
    <location>
        <begin position="628"/>
        <end position="659"/>
    </location>
</feature>
<dbReference type="PANTHER" id="PTHR11748:SF119">
    <property type="entry name" value="D-2-HYDROXYGLUTARATE DEHYDROGENASE"/>
    <property type="match status" value="1"/>
</dbReference>
<dbReference type="PROSITE" id="PS51387">
    <property type="entry name" value="FAD_PCMH"/>
    <property type="match status" value="1"/>
</dbReference>
<dbReference type="EMBL" id="JBHSYQ010000003">
    <property type="protein sequence ID" value="MFC6997799.1"/>
    <property type="molecule type" value="Genomic_DNA"/>
</dbReference>
<dbReference type="Gene3D" id="3.30.70.2740">
    <property type="match status" value="1"/>
</dbReference>
<dbReference type="Pfam" id="PF02913">
    <property type="entry name" value="FAD-oxidase_C"/>
    <property type="match status" value="1"/>
</dbReference>
<proteinExistence type="predicted"/>
<dbReference type="SUPFAM" id="SSF46548">
    <property type="entry name" value="alpha-helical ferredoxin"/>
    <property type="match status" value="1"/>
</dbReference>
<dbReference type="InterPro" id="IPR016166">
    <property type="entry name" value="FAD-bd_PCMH"/>
</dbReference>
<evidence type="ECO:0000313" key="11">
    <source>
        <dbReference type="Proteomes" id="UP001596405"/>
    </source>
</evidence>
<keyword evidence="6" id="KW-0408">Iron</keyword>
<keyword evidence="7" id="KW-0411">Iron-sulfur</keyword>
<dbReference type="InterPro" id="IPR004113">
    <property type="entry name" value="FAD-bd_oxidored_4_C"/>
</dbReference>
<comment type="caution">
    <text evidence="10">The sequence shown here is derived from an EMBL/GenBank/DDBJ whole genome shotgun (WGS) entry which is preliminary data.</text>
</comment>
<gene>
    <name evidence="10" type="ORF">ACFQHR_09185</name>
</gene>
<dbReference type="InterPro" id="IPR006094">
    <property type="entry name" value="Oxid_FAD_bind_N"/>
</dbReference>
<dbReference type="Pfam" id="PF01565">
    <property type="entry name" value="FAD_binding_4"/>
    <property type="match status" value="1"/>
</dbReference>
<comment type="cofactor">
    <cofactor evidence="1">
        <name>FAD</name>
        <dbReference type="ChEBI" id="CHEBI:57692"/>
    </cofactor>
</comment>
<dbReference type="PANTHER" id="PTHR11748">
    <property type="entry name" value="D-LACTATE DEHYDROGENASE"/>
    <property type="match status" value="1"/>
</dbReference>
<dbReference type="InterPro" id="IPR016171">
    <property type="entry name" value="Vanillyl_alc_oxidase_C-sub2"/>
</dbReference>
<evidence type="ECO:0000256" key="5">
    <source>
        <dbReference type="ARBA" id="ARBA00023002"/>
    </source>
</evidence>
<keyword evidence="11" id="KW-1185">Reference proteome</keyword>
<keyword evidence="4" id="KW-0274">FAD</keyword>
<evidence type="ECO:0000256" key="7">
    <source>
        <dbReference type="ARBA" id="ARBA00023014"/>
    </source>
</evidence>
<feature type="domain" description="FAD-binding PCMH-type" evidence="9">
    <location>
        <begin position="44"/>
        <end position="283"/>
    </location>
</feature>
<keyword evidence="5" id="KW-0560">Oxidoreductase</keyword>
<evidence type="ECO:0000256" key="4">
    <source>
        <dbReference type="ARBA" id="ARBA00022827"/>
    </source>
</evidence>
<dbReference type="Proteomes" id="UP001596405">
    <property type="component" value="Unassembled WGS sequence"/>
</dbReference>
<accession>A0ABW2DMA1</accession>
<sequence>MTTAPIISAFAELEASLAGELYYNQESSLHQAQRRVYATDASVYQEMPTAVAVPKTKEDLRALIKFANQHNITLIPRAAGTSLAGQVVGNGLVVDISKYFTKVLEVNTDEHWVNVQPGVIRDDLNAFLRPHGLLFGPETSTANRAMVGGMIGNNSCGLHSIVWGDTRTHLLSAKVLLSDGSEAEFKPLTHRELQEKLALPNMEGVIYRKIYGLISDQDNRAIIQKNYPKKTLTRRNTGYALDFLVDEGAGPEGQTTLDLCKLLAGSEGTLAFVTEAKLNLIPLPPKEEGLVCVHFNSLLEALEANILILRHQPMSSELVDKYIMDFTKGHPTYDANRFFIEGDPAALLMVEFMADSQDTITQKAEALIADLKAAGLGYAYPVVRGAQTKPVWDVRKAGLGLIRNLPGDLQPVNLIEDCAVSPEDLPAYVADLQVVLEKHNLQASYYAHAGAGELHIEPMINLKTNEGKQLFRQVLAETTELVKKYNGSLSGEHGDGRLRGEFIPAALGQEVYELLKEVKQIFDPNHIFNAGKIVDTPPMNEFLRYEEKQQKQIIPVETLFDFSRQEGILRLAEKCSGSGDCRKTHVSGGTMCPSYMATRQEKDTTRARANILRQFLTNSDKINKFDHKEIKEVMDLCLSCKACKSECPSSVDVAKMKAEFLQHYHDANGIPLRTRMVGNFTKMQQLASVVPGVYNFMINNSVTSKLIKKTVGFAVDRSLPEVGKITLKNWFKQWQKERAGQGAPQGKTVFLFCDEFTNFNDVEIGQTSIKLLAALGYEVQIPEHLESGRTYLSKGLVRDAKKIAIQNVQLLSKAMQNGTPIIGIEPSAILTLRDEYIDLVPADLVPAARKVAANSFLLEEFLQKEVENGKIDSSVFTQEKKHIKLHGHCYQKSLQVLTPTQRILSLPQNYEVELIPSGCCGMAGSFGYEEEHYDVSMQIGELVLFPAVRNAAPETLIAAAGTSCRHQIKDGTAKKALHPAEILWQALKN</sequence>
<dbReference type="Gene3D" id="3.30.43.10">
    <property type="entry name" value="Uridine Diphospho-n-acetylenolpyruvylglucosamine Reductase, domain 2"/>
    <property type="match status" value="1"/>
</dbReference>
<evidence type="ECO:0000256" key="1">
    <source>
        <dbReference type="ARBA" id="ARBA00001974"/>
    </source>
</evidence>
<dbReference type="Gene3D" id="3.30.465.10">
    <property type="match status" value="1"/>
</dbReference>
<organism evidence="10 11">
    <name type="scientific">Rufibacter roseus</name>
    <dbReference type="NCBI Taxonomy" id="1567108"/>
    <lineage>
        <taxon>Bacteria</taxon>
        <taxon>Pseudomonadati</taxon>
        <taxon>Bacteroidota</taxon>
        <taxon>Cytophagia</taxon>
        <taxon>Cytophagales</taxon>
        <taxon>Hymenobacteraceae</taxon>
        <taxon>Rufibacter</taxon>
    </lineage>
</organism>
<evidence type="ECO:0000259" key="8">
    <source>
        <dbReference type="PROSITE" id="PS51379"/>
    </source>
</evidence>
<protein>
    <submittedName>
        <fullName evidence="10">FAD-binding and (Fe-S)-binding domain-containing protein</fullName>
    </submittedName>
</protein>
<dbReference type="InterPro" id="IPR016167">
    <property type="entry name" value="FAD-bd_PCMH_sub1"/>
</dbReference>
<keyword evidence="2" id="KW-0285">Flavoprotein</keyword>
<evidence type="ECO:0000256" key="3">
    <source>
        <dbReference type="ARBA" id="ARBA00022723"/>
    </source>
</evidence>
<dbReference type="InterPro" id="IPR036318">
    <property type="entry name" value="FAD-bd_PCMH-like_sf"/>
</dbReference>
<evidence type="ECO:0000259" key="9">
    <source>
        <dbReference type="PROSITE" id="PS51387"/>
    </source>
</evidence>
<reference evidence="11" key="1">
    <citation type="journal article" date="2019" name="Int. J. Syst. Evol. Microbiol.">
        <title>The Global Catalogue of Microorganisms (GCM) 10K type strain sequencing project: providing services to taxonomists for standard genome sequencing and annotation.</title>
        <authorList>
            <consortium name="The Broad Institute Genomics Platform"/>
            <consortium name="The Broad Institute Genome Sequencing Center for Infectious Disease"/>
            <person name="Wu L."/>
            <person name="Ma J."/>
        </authorList>
    </citation>
    <scope>NUCLEOTIDE SEQUENCE [LARGE SCALE GENOMIC DNA]</scope>
    <source>
        <strain evidence="11">CGMCC 4.7393</strain>
    </source>
</reference>
<dbReference type="InterPro" id="IPR016169">
    <property type="entry name" value="FAD-bd_PCMH_sub2"/>
</dbReference>
<dbReference type="Gene3D" id="1.10.1060.10">
    <property type="entry name" value="Alpha-helical ferredoxin"/>
    <property type="match status" value="1"/>
</dbReference>
<dbReference type="SUPFAM" id="SSF56176">
    <property type="entry name" value="FAD-binding/transporter-associated domain-like"/>
    <property type="match status" value="1"/>
</dbReference>
<evidence type="ECO:0000256" key="6">
    <source>
        <dbReference type="ARBA" id="ARBA00023004"/>
    </source>
</evidence>
<dbReference type="PROSITE" id="PS00198">
    <property type="entry name" value="4FE4S_FER_1"/>
    <property type="match status" value="1"/>
</dbReference>
<dbReference type="InterPro" id="IPR017896">
    <property type="entry name" value="4Fe4S_Fe-S-bd"/>
</dbReference>
<evidence type="ECO:0000256" key="2">
    <source>
        <dbReference type="ARBA" id="ARBA00022630"/>
    </source>
</evidence>
<name>A0ABW2DMA1_9BACT</name>
<dbReference type="Pfam" id="PF13534">
    <property type="entry name" value="Fer4_17"/>
    <property type="match status" value="1"/>
</dbReference>
<dbReference type="InterPro" id="IPR017900">
    <property type="entry name" value="4Fe4S_Fe_S_CS"/>
</dbReference>
<dbReference type="SUPFAM" id="SSF55103">
    <property type="entry name" value="FAD-linked oxidases, C-terminal domain"/>
    <property type="match status" value="1"/>
</dbReference>
<dbReference type="InterPro" id="IPR009051">
    <property type="entry name" value="Helical_ferredxn"/>
</dbReference>